<evidence type="ECO:0000313" key="1">
    <source>
        <dbReference type="EMBL" id="PNG98960.1"/>
    </source>
</evidence>
<dbReference type="Proteomes" id="UP000236333">
    <property type="component" value="Unassembled WGS sequence"/>
</dbReference>
<gene>
    <name evidence="1" type="ORF">TSOC_015271</name>
</gene>
<sequence>MSQLRDWTADLPSLVACGMLPKLPPLAELRTRAEAALRQHDAAAEASGGADPGLLLFPSQQLYDAVLGCVAGQPGLPPRCLAPAALLLCSAAMEDHVRSHSTRAQIVAAHVARARSGAAAAAADADADASSAAAAGSSAGSSRKRPAAAAADGGGAAEAEAAEEEAELVAFLSAASPAAVAERLLSALREPPDKLSQLQHYAEKYDAATLAAVLRETKRTY</sequence>
<name>A0A2J7ZFB5_9CHLO</name>
<feature type="non-terminal residue" evidence="1">
    <location>
        <position position="221"/>
    </location>
</feature>
<protein>
    <submittedName>
        <fullName evidence="1">Uncharacterized protein</fullName>
    </submittedName>
</protein>
<organism evidence="1 2">
    <name type="scientific">Tetrabaena socialis</name>
    <dbReference type="NCBI Taxonomy" id="47790"/>
    <lineage>
        <taxon>Eukaryota</taxon>
        <taxon>Viridiplantae</taxon>
        <taxon>Chlorophyta</taxon>
        <taxon>core chlorophytes</taxon>
        <taxon>Chlorophyceae</taxon>
        <taxon>CS clade</taxon>
        <taxon>Chlamydomonadales</taxon>
        <taxon>Tetrabaenaceae</taxon>
        <taxon>Tetrabaena</taxon>
    </lineage>
</organism>
<dbReference type="EMBL" id="PGGS01004713">
    <property type="protein sequence ID" value="PNG98960.1"/>
    <property type="molecule type" value="Genomic_DNA"/>
</dbReference>
<keyword evidence="2" id="KW-1185">Reference proteome</keyword>
<proteinExistence type="predicted"/>
<dbReference type="AlphaFoldDB" id="A0A2J7ZFB5"/>
<evidence type="ECO:0000313" key="2">
    <source>
        <dbReference type="Proteomes" id="UP000236333"/>
    </source>
</evidence>
<comment type="caution">
    <text evidence="1">The sequence shown here is derived from an EMBL/GenBank/DDBJ whole genome shotgun (WGS) entry which is preliminary data.</text>
</comment>
<accession>A0A2J7ZFB5</accession>
<reference evidence="1 2" key="1">
    <citation type="journal article" date="2017" name="Mol. Biol. Evol.">
        <title>The 4-celled Tetrabaena socialis nuclear genome reveals the essential components for genetic control of cell number at the origin of multicellularity in the volvocine lineage.</title>
        <authorList>
            <person name="Featherston J."/>
            <person name="Arakaki Y."/>
            <person name="Hanschen E.R."/>
            <person name="Ferris P.J."/>
            <person name="Michod R.E."/>
            <person name="Olson B.J.S.C."/>
            <person name="Nozaki H."/>
            <person name="Durand P.M."/>
        </authorList>
    </citation>
    <scope>NUCLEOTIDE SEQUENCE [LARGE SCALE GENOMIC DNA]</scope>
    <source>
        <strain evidence="1 2">NIES-571</strain>
    </source>
</reference>